<feature type="domain" description="Tyrosine-protein phosphatase" evidence="6">
    <location>
        <begin position="418"/>
        <end position="678"/>
    </location>
</feature>
<dbReference type="InterPro" id="IPR000387">
    <property type="entry name" value="Tyr_Pase_dom"/>
</dbReference>
<feature type="domain" description="Tyrosine specific protein phosphatases" evidence="7">
    <location>
        <begin position="304"/>
        <end position="378"/>
    </location>
</feature>
<dbReference type="PANTHER" id="PTHR19134:SF449">
    <property type="entry name" value="TYROSINE-PROTEIN PHOSPHATASE 1"/>
    <property type="match status" value="1"/>
</dbReference>
<protein>
    <recommendedName>
        <fullName evidence="1">protein-tyrosine-phosphatase</fullName>
        <ecNumber evidence="1">3.1.3.48</ecNumber>
    </recommendedName>
</protein>
<dbReference type="Pfam" id="PF00102">
    <property type="entry name" value="Y_phosphatase"/>
    <property type="match status" value="2"/>
</dbReference>
<comment type="catalytic activity">
    <reaction evidence="4">
        <text>O-phospho-L-tyrosyl-[protein] + H2O = L-tyrosyl-[protein] + phosphate</text>
        <dbReference type="Rhea" id="RHEA:10684"/>
        <dbReference type="Rhea" id="RHEA-COMP:10136"/>
        <dbReference type="Rhea" id="RHEA-COMP:20101"/>
        <dbReference type="ChEBI" id="CHEBI:15377"/>
        <dbReference type="ChEBI" id="CHEBI:43474"/>
        <dbReference type="ChEBI" id="CHEBI:46858"/>
        <dbReference type="ChEBI" id="CHEBI:61978"/>
        <dbReference type="EC" id="3.1.3.48"/>
    </reaction>
</comment>
<evidence type="ECO:0000256" key="5">
    <source>
        <dbReference type="SAM" id="Phobius"/>
    </source>
</evidence>
<organism evidence="8 9">
    <name type="scientific">Oopsacas minuta</name>
    <dbReference type="NCBI Taxonomy" id="111878"/>
    <lineage>
        <taxon>Eukaryota</taxon>
        <taxon>Metazoa</taxon>
        <taxon>Porifera</taxon>
        <taxon>Hexactinellida</taxon>
        <taxon>Hexasterophora</taxon>
        <taxon>Lyssacinosida</taxon>
        <taxon>Leucopsacidae</taxon>
        <taxon>Oopsacas</taxon>
    </lineage>
</organism>
<keyword evidence="2" id="KW-0378">Hydrolase</keyword>
<keyword evidence="9" id="KW-1185">Reference proteome</keyword>
<evidence type="ECO:0000259" key="7">
    <source>
        <dbReference type="PROSITE" id="PS50056"/>
    </source>
</evidence>
<feature type="domain" description="Tyrosine-protein phosphatase" evidence="6">
    <location>
        <begin position="122"/>
        <end position="387"/>
    </location>
</feature>
<evidence type="ECO:0000256" key="2">
    <source>
        <dbReference type="ARBA" id="ARBA00022801"/>
    </source>
</evidence>
<dbReference type="SMART" id="SM00194">
    <property type="entry name" value="PTPc"/>
    <property type="match status" value="2"/>
</dbReference>
<dbReference type="PRINTS" id="PR00700">
    <property type="entry name" value="PRTYPHPHTASE"/>
</dbReference>
<keyword evidence="5" id="KW-1133">Transmembrane helix</keyword>
<keyword evidence="8" id="KW-0675">Receptor</keyword>
<dbReference type="InterPro" id="IPR029021">
    <property type="entry name" value="Prot-tyrosine_phosphatase-like"/>
</dbReference>
<evidence type="ECO:0000256" key="3">
    <source>
        <dbReference type="ARBA" id="ARBA00022912"/>
    </source>
</evidence>
<dbReference type="EC" id="3.1.3.48" evidence="1"/>
<dbReference type="SUPFAM" id="SSF52799">
    <property type="entry name" value="(Phosphotyrosine protein) phosphatases II"/>
    <property type="match status" value="2"/>
</dbReference>
<evidence type="ECO:0000256" key="1">
    <source>
        <dbReference type="ARBA" id="ARBA00013064"/>
    </source>
</evidence>
<keyword evidence="5" id="KW-0812">Transmembrane</keyword>
<evidence type="ECO:0000259" key="6">
    <source>
        <dbReference type="PROSITE" id="PS50055"/>
    </source>
</evidence>
<dbReference type="InterPro" id="IPR016130">
    <property type="entry name" value="Tyr_Pase_AS"/>
</dbReference>
<gene>
    <name evidence="8" type="ORF">LOD99_10421</name>
</gene>
<dbReference type="FunFam" id="3.90.190.10:FF:000102">
    <property type="entry name" value="Receptor-type tyrosine-protein phosphatase"/>
    <property type="match status" value="2"/>
</dbReference>
<dbReference type="Proteomes" id="UP001165289">
    <property type="component" value="Unassembled WGS sequence"/>
</dbReference>
<name>A0AAV7KG62_9METZ</name>
<reference evidence="8 9" key="1">
    <citation type="journal article" date="2023" name="BMC Biol.">
        <title>The compact genome of the sponge Oopsacas minuta (Hexactinellida) is lacking key metazoan core genes.</title>
        <authorList>
            <person name="Santini S."/>
            <person name="Schenkelaars Q."/>
            <person name="Jourda C."/>
            <person name="Duchesne M."/>
            <person name="Belahbib H."/>
            <person name="Rocher C."/>
            <person name="Selva M."/>
            <person name="Riesgo A."/>
            <person name="Vervoort M."/>
            <person name="Leys S.P."/>
            <person name="Kodjabachian L."/>
            <person name="Le Bivic A."/>
            <person name="Borchiellini C."/>
            <person name="Claverie J.M."/>
            <person name="Renard E."/>
        </authorList>
    </citation>
    <scope>NUCLEOTIDE SEQUENCE [LARGE SCALE GENOMIC DNA]</scope>
    <source>
        <strain evidence="8">SPO-2</strain>
    </source>
</reference>
<feature type="transmembrane region" description="Helical" evidence="5">
    <location>
        <begin position="26"/>
        <end position="53"/>
    </location>
</feature>
<dbReference type="InterPro" id="IPR000242">
    <property type="entry name" value="PTP_cat"/>
</dbReference>
<dbReference type="SMART" id="SM00404">
    <property type="entry name" value="PTPc_motif"/>
    <property type="match status" value="2"/>
</dbReference>
<evidence type="ECO:0000313" key="9">
    <source>
        <dbReference type="Proteomes" id="UP001165289"/>
    </source>
</evidence>
<evidence type="ECO:0000313" key="8">
    <source>
        <dbReference type="EMBL" id="KAI6660283.1"/>
    </source>
</evidence>
<dbReference type="GO" id="GO:0004725">
    <property type="term" value="F:protein tyrosine phosphatase activity"/>
    <property type="evidence" value="ECO:0007669"/>
    <property type="project" value="UniProtKB-EC"/>
</dbReference>
<sequence>MQTSADFSLLSLPVAEITPAIPDSPIGIVVALVLIIVVLAIVIVVLVILIVWYMRRRKNKPISQRHSSISGKIKPSGSGKEGNVAEITNPLLPPPVIMKSTISLTSFAKYVESMGANDRLKFHEEYMSIKDPPHTHDMCSMSANGPRNRYRDIRTYDHSRVAITIIDPDEYSDYINANFIHGYYKKNEYIAAQGPLDNTIADFWRMTWDWNVPTIVMLTKCVERGRRKCSQYWPDKGTTTYSFYDSTGSSREFVDATVERETTYAHYIIREIVITRVDVPNQQKRLTQWHYTSWPDMGVPENGTSLLKFVQKVHQAHPRDSGPMIVHCSAGVGRTGTFITLGCMMPMIREQSLVDVYNFVNRMRDSRNRMVQVEAQYVFIHEALLEFIQHGDTEVSGEDLDTYFRSLDMEEESGVSKLLGQFKRLAYPVRPTEYSIAQSAQNKAKNRYVNILPYNHKRVKLTPVPGVENSDYINASYIDGYWIKNAFIATQGPLQGTIEDFWKMIWEQHANTIVMLTSEVEAGRERCVHYWPEEQPEYYGPIMVELLDTKLDEENEFIVHELKVTQTKENRTRKLKHFQYTGWHEREMPDTTKGLNKMIADIEQWTRSTNPTHPIVVHCSAGVGRTGVFVGVYNMMESIRHENTVDVFNSVRMMRYQRPAMVQTATQYRFCYLALVDYISSESNSVYQNVPKM</sequence>
<dbReference type="PROSITE" id="PS50056">
    <property type="entry name" value="TYR_PHOSPHATASE_2"/>
    <property type="match status" value="2"/>
</dbReference>
<comment type="caution">
    <text evidence="8">The sequence shown here is derived from an EMBL/GenBank/DDBJ whole genome shotgun (WGS) entry which is preliminary data.</text>
</comment>
<dbReference type="Gene3D" id="3.90.190.10">
    <property type="entry name" value="Protein tyrosine phosphatase superfamily"/>
    <property type="match status" value="2"/>
</dbReference>
<dbReference type="AlphaFoldDB" id="A0AAV7KG62"/>
<accession>A0AAV7KG62</accession>
<evidence type="ECO:0000256" key="4">
    <source>
        <dbReference type="ARBA" id="ARBA00051722"/>
    </source>
</evidence>
<keyword evidence="5" id="KW-0472">Membrane</keyword>
<dbReference type="PROSITE" id="PS00383">
    <property type="entry name" value="TYR_PHOSPHATASE_1"/>
    <property type="match status" value="2"/>
</dbReference>
<dbReference type="PROSITE" id="PS50055">
    <property type="entry name" value="TYR_PHOSPHATASE_PTP"/>
    <property type="match status" value="2"/>
</dbReference>
<dbReference type="InterPro" id="IPR003595">
    <property type="entry name" value="Tyr_Pase_cat"/>
</dbReference>
<keyword evidence="3" id="KW-0904">Protein phosphatase</keyword>
<dbReference type="PANTHER" id="PTHR19134">
    <property type="entry name" value="RECEPTOR-TYPE TYROSINE-PROTEIN PHOSPHATASE"/>
    <property type="match status" value="1"/>
</dbReference>
<feature type="domain" description="Tyrosine specific protein phosphatases" evidence="7">
    <location>
        <begin position="596"/>
        <end position="669"/>
    </location>
</feature>
<dbReference type="InterPro" id="IPR050348">
    <property type="entry name" value="Protein-Tyr_Phosphatase"/>
</dbReference>
<proteinExistence type="predicted"/>
<dbReference type="EMBL" id="JAKMXF010000034">
    <property type="protein sequence ID" value="KAI6660283.1"/>
    <property type="molecule type" value="Genomic_DNA"/>
</dbReference>